<dbReference type="GO" id="GO:0016810">
    <property type="term" value="F:hydrolase activity, acting on carbon-nitrogen (but not peptide) bonds"/>
    <property type="evidence" value="ECO:0007669"/>
    <property type="project" value="InterPro"/>
</dbReference>
<organism evidence="6 7">
    <name type="scientific">Jiella endophytica</name>
    <dbReference type="NCBI Taxonomy" id="2558362"/>
    <lineage>
        <taxon>Bacteria</taxon>
        <taxon>Pseudomonadati</taxon>
        <taxon>Pseudomonadota</taxon>
        <taxon>Alphaproteobacteria</taxon>
        <taxon>Hyphomicrobiales</taxon>
        <taxon>Aurantimonadaceae</taxon>
        <taxon>Jiella</taxon>
    </lineage>
</organism>
<dbReference type="PANTHER" id="PTHR43123:SF4">
    <property type="entry name" value="POLYSACCHARIDE DEACETYLASE"/>
    <property type="match status" value="1"/>
</dbReference>
<dbReference type="InterPro" id="IPR002509">
    <property type="entry name" value="NODB_dom"/>
</dbReference>
<evidence type="ECO:0000256" key="3">
    <source>
        <dbReference type="ARBA" id="ARBA00020071"/>
    </source>
</evidence>
<dbReference type="PANTHER" id="PTHR43123">
    <property type="entry name" value="POLYSACCHARIDE DEACETYLASE-RELATED"/>
    <property type="match status" value="1"/>
</dbReference>
<dbReference type="Pfam" id="PF01522">
    <property type="entry name" value="Polysacc_deac_1"/>
    <property type="match status" value="1"/>
</dbReference>
<dbReference type="AlphaFoldDB" id="A0A4Y8RIK4"/>
<evidence type="ECO:0000259" key="5">
    <source>
        <dbReference type="Pfam" id="PF01522"/>
    </source>
</evidence>
<dbReference type="OrthoDB" id="9787041at2"/>
<name>A0A4Y8RIK4_9HYPH</name>
<proteinExistence type="inferred from homology"/>
<comment type="function">
    <text evidence="1">Is involved in generating a small heat-stable compound (Nod), an acylated oligomer of N-acetylglucosamine, that stimulates mitosis in various plant protoplasts.</text>
</comment>
<keyword evidence="7" id="KW-1185">Reference proteome</keyword>
<evidence type="ECO:0000256" key="2">
    <source>
        <dbReference type="ARBA" id="ARBA00010973"/>
    </source>
</evidence>
<evidence type="ECO:0000256" key="1">
    <source>
        <dbReference type="ARBA" id="ARBA00003236"/>
    </source>
</evidence>
<gene>
    <name evidence="6" type="ORF">E3C22_15475</name>
</gene>
<comment type="similarity">
    <text evidence="2">Belongs to the polysaccharide deacetylase family.</text>
</comment>
<accession>A0A4Y8RIK4</accession>
<evidence type="ECO:0000313" key="7">
    <source>
        <dbReference type="Proteomes" id="UP000298179"/>
    </source>
</evidence>
<protein>
    <recommendedName>
        <fullName evidence="3">Chitooligosaccharide deacetylase</fullName>
    </recommendedName>
    <alternativeName>
        <fullName evidence="4">Nodulation protein B</fullName>
    </alternativeName>
</protein>
<comment type="caution">
    <text evidence="6">The sequence shown here is derived from an EMBL/GenBank/DDBJ whole genome shotgun (WGS) entry which is preliminary data.</text>
</comment>
<dbReference type="CDD" id="cd10979">
    <property type="entry name" value="CE4_PuuE_like"/>
    <property type="match status" value="1"/>
</dbReference>
<dbReference type="Gene3D" id="3.20.20.370">
    <property type="entry name" value="Glycoside hydrolase/deacetylase"/>
    <property type="match status" value="1"/>
</dbReference>
<evidence type="ECO:0000313" key="6">
    <source>
        <dbReference type="EMBL" id="TFF22045.1"/>
    </source>
</evidence>
<dbReference type="SUPFAM" id="SSF88713">
    <property type="entry name" value="Glycoside hydrolase/deacetylase"/>
    <property type="match status" value="1"/>
</dbReference>
<dbReference type="GO" id="GO:0005975">
    <property type="term" value="P:carbohydrate metabolic process"/>
    <property type="evidence" value="ECO:0007669"/>
    <property type="project" value="InterPro"/>
</dbReference>
<evidence type="ECO:0000256" key="4">
    <source>
        <dbReference type="ARBA" id="ARBA00032976"/>
    </source>
</evidence>
<dbReference type="EMBL" id="SOZD01000004">
    <property type="protein sequence ID" value="TFF22045.1"/>
    <property type="molecule type" value="Genomic_DNA"/>
</dbReference>
<dbReference type="InterPro" id="IPR011330">
    <property type="entry name" value="Glyco_hydro/deAcase_b/a-brl"/>
</dbReference>
<reference evidence="6 7" key="1">
    <citation type="submission" date="2019-03" db="EMBL/GenBank/DDBJ databases">
        <title>Jiella endophytica sp. nov., a novel endophytic bacterium isolated from root of Ficus microcarpa Linn. f.</title>
        <authorList>
            <person name="Tuo L."/>
        </authorList>
    </citation>
    <scope>NUCLEOTIDE SEQUENCE [LARGE SCALE GENOMIC DNA]</scope>
    <source>
        <strain evidence="6 7">CBS5Q-3</strain>
    </source>
</reference>
<dbReference type="RefSeq" id="WP_134762928.1">
    <property type="nucleotide sequence ID" value="NZ_SOZD01000004.1"/>
</dbReference>
<dbReference type="Proteomes" id="UP000298179">
    <property type="component" value="Unassembled WGS sequence"/>
</dbReference>
<sequence length="298" mass="32721">MSNPRIPYRLSSERPPLPAMEGKRILVNLVVNVENWQFDQPMPRTIITPPHGRETVPDVPNFSWADYGMRAGLPRMLKLFAERGLPASTSINAGVIAAYPQAAEAMREAGFEFIGHGLHQRALNHAGSGEAELVAETIRLIRDFTGAPVRGWLSPGLRESLETPEILKANGVDHVFDWVVDDLPSWITTKDGPLMAMPYNLEINDSIVYAIEKHATGEMLNRLTRTLDLFRAEADDNPRVLAIGLHPHLQGVPHRHSELADMLDLLSACDDVLFTTGSAIADWYGSVEPASGHADGGA</sequence>
<feature type="domain" description="NodB homology" evidence="5">
    <location>
        <begin position="66"/>
        <end position="173"/>
    </location>
</feature>